<sequence>MNSSMKKPPFIEAAKKKWIYPVIYGGAALAIAGLAWGYTAVSGDDAALPVTSLEINENAGETVTIEPTPAAEVMTYPYDEQLLDNIFVVQPFYEVEAPEEERSKSIMVFGKTYSTMAGVTLSQGDEPFEVRAALSGKVTNIISDEFMGDAVVLTHENGFETFYRSVTDITVKVGDEVRQGDPIATSSTNHWNKTAGNHLQFEVKQDGTAVNPAKFIAF</sequence>
<organism evidence="3 4">
    <name type="scientific">Chryseomicrobium palamuruense</name>
    <dbReference type="NCBI Taxonomy" id="682973"/>
    <lineage>
        <taxon>Bacteria</taxon>
        <taxon>Bacillati</taxon>
        <taxon>Bacillota</taxon>
        <taxon>Bacilli</taxon>
        <taxon>Bacillales</taxon>
        <taxon>Caryophanaceae</taxon>
        <taxon>Chryseomicrobium</taxon>
    </lineage>
</organism>
<reference evidence="4" key="1">
    <citation type="journal article" date="2019" name="Int. J. Syst. Evol. Microbiol.">
        <title>The Global Catalogue of Microorganisms (GCM) 10K type strain sequencing project: providing services to taxonomists for standard genome sequencing and annotation.</title>
        <authorList>
            <consortium name="The Broad Institute Genomics Platform"/>
            <consortium name="The Broad Institute Genome Sequencing Center for Infectious Disease"/>
            <person name="Wu L."/>
            <person name="Ma J."/>
        </authorList>
    </citation>
    <scope>NUCLEOTIDE SEQUENCE [LARGE SCALE GENOMIC DNA]</scope>
    <source>
        <strain evidence="4">CCUG 50353</strain>
    </source>
</reference>
<evidence type="ECO:0000256" key="1">
    <source>
        <dbReference type="SAM" id="Phobius"/>
    </source>
</evidence>
<feature type="domain" description="M23ase beta-sheet core" evidence="2">
    <location>
        <begin position="129"/>
        <end position="212"/>
    </location>
</feature>
<protein>
    <submittedName>
        <fullName evidence="3">Peptidoglycan DD-metalloendopeptidase family protein</fullName>
    </submittedName>
</protein>
<evidence type="ECO:0000313" key="4">
    <source>
        <dbReference type="Proteomes" id="UP001595733"/>
    </source>
</evidence>
<gene>
    <name evidence="3" type="ORF">ACFO0S_03520</name>
</gene>
<dbReference type="Gene3D" id="2.70.70.10">
    <property type="entry name" value="Glucose Permease (Domain IIA)"/>
    <property type="match status" value="1"/>
</dbReference>
<evidence type="ECO:0000313" key="3">
    <source>
        <dbReference type="EMBL" id="MFC4354139.1"/>
    </source>
</evidence>
<dbReference type="RefSeq" id="WP_378140233.1">
    <property type="nucleotide sequence ID" value="NZ_JBHSEF010000009.1"/>
</dbReference>
<accession>A0ABV8UUF8</accession>
<keyword evidence="1" id="KW-1133">Transmembrane helix</keyword>
<keyword evidence="1" id="KW-0472">Membrane</keyword>
<comment type="caution">
    <text evidence="3">The sequence shown here is derived from an EMBL/GenBank/DDBJ whole genome shotgun (WGS) entry which is preliminary data.</text>
</comment>
<dbReference type="EMBL" id="JBHSEF010000009">
    <property type="protein sequence ID" value="MFC4354139.1"/>
    <property type="molecule type" value="Genomic_DNA"/>
</dbReference>
<name>A0ABV8UUF8_9BACL</name>
<dbReference type="Proteomes" id="UP001595733">
    <property type="component" value="Unassembled WGS sequence"/>
</dbReference>
<dbReference type="Pfam" id="PF01551">
    <property type="entry name" value="Peptidase_M23"/>
    <property type="match status" value="1"/>
</dbReference>
<keyword evidence="4" id="KW-1185">Reference proteome</keyword>
<evidence type="ECO:0000259" key="2">
    <source>
        <dbReference type="Pfam" id="PF01551"/>
    </source>
</evidence>
<dbReference type="InterPro" id="IPR011055">
    <property type="entry name" value="Dup_hybrid_motif"/>
</dbReference>
<dbReference type="InterPro" id="IPR050570">
    <property type="entry name" value="Cell_wall_metabolism_enzyme"/>
</dbReference>
<dbReference type="SUPFAM" id="SSF51261">
    <property type="entry name" value="Duplicated hybrid motif"/>
    <property type="match status" value="1"/>
</dbReference>
<keyword evidence="1" id="KW-0812">Transmembrane</keyword>
<dbReference type="PANTHER" id="PTHR21666:SF291">
    <property type="entry name" value="STAGE II SPORULATION PROTEIN Q"/>
    <property type="match status" value="1"/>
</dbReference>
<proteinExistence type="predicted"/>
<dbReference type="PANTHER" id="PTHR21666">
    <property type="entry name" value="PEPTIDASE-RELATED"/>
    <property type="match status" value="1"/>
</dbReference>
<feature type="transmembrane region" description="Helical" evidence="1">
    <location>
        <begin position="21"/>
        <end position="41"/>
    </location>
</feature>
<dbReference type="InterPro" id="IPR016047">
    <property type="entry name" value="M23ase_b-sheet_dom"/>
</dbReference>
<dbReference type="CDD" id="cd12797">
    <property type="entry name" value="M23_peptidase"/>
    <property type="match status" value="1"/>
</dbReference>